<protein>
    <submittedName>
        <fullName evidence="3">Uncharacterized protein</fullName>
    </submittedName>
</protein>
<dbReference type="OrthoDB" id="5814648at2759"/>
<evidence type="ECO:0000256" key="2">
    <source>
        <dbReference type="SAM" id="SignalP"/>
    </source>
</evidence>
<feature type="transmembrane region" description="Helical" evidence="1">
    <location>
        <begin position="28"/>
        <end position="56"/>
    </location>
</feature>
<dbReference type="CTD" id="9828656"/>
<reference evidence="3" key="1">
    <citation type="submission" date="2007-07" db="EMBL/GenBank/DDBJ databases">
        <title>PCAP assembly of the Caenorhabditis remanei genome.</title>
        <authorList>
            <consortium name="The Caenorhabditis remanei Sequencing Consortium"/>
            <person name="Wilson R.K."/>
        </authorList>
    </citation>
    <scope>NUCLEOTIDE SEQUENCE [LARGE SCALE GENOMIC DNA]</scope>
    <source>
        <strain evidence="3">PB4641</strain>
    </source>
</reference>
<accession>E3M7A9</accession>
<feature type="signal peptide" evidence="2">
    <location>
        <begin position="1"/>
        <end position="16"/>
    </location>
</feature>
<sequence length="413" mass="45449">MYISLVLLSFITFLCCGCHSPPMLSFAVLLIIIVINCIYIFIQLVKFQTFTFLLFSSFSGNQMLLFILFALASISSASIFPLSAYTGTESLYKVNKTHQIYIISNSPQEDLQLLTITTNNAAQNSNGFTLAAPTTDGSLAPFVPTQDNDLVSVVFTGKTPLSGWLYMNSVTPKLNVFPLLENSSISFKQGTNVFFKLSSPAQQIPVAQNVVVEKNQPLYGFIGLPDDIGLPSDSRFFDSSSIDTVTNYNQLELPLDRFYFSSSSSNVKYEIKYGTRSGMTIGSSGLVMTDGFPSGAYGTRDFNLNNQNGINVDAYLVPRFDQSRQFYSTNVTVFMTPTTMDPTVFPVPSYGSTNITSNSPMSRILIESDGPFAIQYTLRDTTVTTPSPFETTTKSSSFPQIIASLLLAAIFRF</sequence>
<keyword evidence="2" id="KW-0732">Signal</keyword>
<keyword evidence="1" id="KW-1133">Transmembrane helix</keyword>
<proteinExistence type="predicted"/>
<dbReference type="EMBL" id="DS268427">
    <property type="protein sequence ID" value="EFO93611.1"/>
    <property type="molecule type" value="Genomic_DNA"/>
</dbReference>
<dbReference type="OMA" id="NITVFMT"/>
<keyword evidence="1" id="KW-0812">Transmembrane</keyword>
<name>E3M7A9_CAERE</name>
<evidence type="ECO:0000313" key="4">
    <source>
        <dbReference type="Proteomes" id="UP000008281"/>
    </source>
</evidence>
<dbReference type="AlphaFoldDB" id="E3M7A9"/>
<keyword evidence="4" id="KW-1185">Reference proteome</keyword>
<dbReference type="FunCoup" id="E3M7A9">
    <property type="interactions" value="65"/>
</dbReference>
<dbReference type="InParanoid" id="E3M7A9"/>
<feature type="chain" id="PRO_5003174413" evidence="2">
    <location>
        <begin position="17"/>
        <end position="413"/>
    </location>
</feature>
<gene>
    <name evidence="3" type="ORF">CRE_12691</name>
</gene>
<feature type="transmembrane region" description="Helical" evidence="1">
    <location>
        <begin position="63"/>
        <end position="85"/>
    </location>
</feature>
<evidence type="ECO:0000313" key="3">
    <source>
        <dbReference type="EMBL" id="EFO93611.1"/>
    </source>
</evidence>
<organism evidence="4">
    <name type="scientific">Caenorhabditis remanei</name>
    <name type="common">Caenorhabditis vulgaris</name>
    <dbReference type="NCBI Taxonomy" id="31234"/>
    <lineage>
        <taxon>Eukaryota</taxon>
        <taxon>Metazoa</taxon>
        <taxon>Ecdysozoa</taxon>
        <taxon>Nematoda</taxon>
        <taxon>Chromadorea</taxon>
        <taxon>Rhabditida</taxon>
        <taxon>Rhabditina</taxon>
        <taxon>Rhabditomorpha</taxon>
        <taxon>Rhabditoidea</taxon>
        <taxon>Rhabditidae</taxon>
        <taxon>Peloderinae</taxon>
        <taxon>Caenorhabditis</taxon>
    </lineage>
</organism>
<dbReference type="KEGG" id="crq:GCK72_013928"/>
<keyword evidence="1" id="KW-0472">Membrane</keyword>
<dbReference type="HOGENOM" id="CLU_047050_0_0_1"/>
<evidence type="ECO:0000256" key="1">
    <source>
        <dbReference type="SAM" id="Phobius"/>
    </source>
</evidence>
<dbReference type="GeneID" id="9828656"/>
<dbReference type="eggNOG" id="ENOG502TG05">
    <property type="taxonomic scope" value="Eukaryota"/>
</dbReference>
<dbReference type="Proteomes" id="UP000008281">
    <property type="component" value="Unassembled WGS sequence"/>
</dbReference>
<dbReference type="RefSeq" id="XP_003107712.2">
    <property type="nucleotide sequence ID" value="XM_003107664.2"/>
</dbReference>